<dbReference type="EMBL" id="SBLB01000001">
    <property type="protein sequence ID" value="RYC71486.1"/>
    <property type="molecule type" value="Genomic_DNA"/>
</dbReference>
<dbReference type="PANTHER" id="PTHR43547:SF2">
    <property type="entry name" value="HYBRID SIGNAL TRANSDUCTION HISTIDINE KINASE C"/>
    <property type="match status" value="1"/>
</dbReference>
<keyword evidence="6" id="KW-0812">Transmembrane</keyword>
<comment type="caution">
    <text evidence="8">The sequence shown here is derived from an EMBL/GenBank/DDBJ whole genome shotgun (WGS) entry which is preliminary data.</text>
</comment>
<keyword evidence="4" id="KW-0808">Transferase</keyword>
<evidence type="ECO:0000256" key="2">
    <source>
        <dbReference type="ARBA" id="ARBA00012438"/>
    </source>
</evidence>
<dbReference type="InterPro" id="IPR003661">
    <property type="entry name" value="HisK_dim/P_dom"/>
</dbReference>
<dbReference type="SMART" id="SM00388">
    <property type="entry name" value="HisKA"/>
    <property type="match status" value="1"/>
</dbReference>
<dbReference type="PRINTS" id="PR00344">
    <property type="entry name" value="BCTRLSENSOR"/>
</dbReference>
<dbReference type="PROSITE" id="PS50109">
    <property type="entry name" value="HIS_KIN"/>
    <property type="match status" value="1"/>
</dbReference>
<dbReference type="EC" id="2.7.13.3" evidence="2"/>
<dbReference type="Gene3D" id="1.10.287.130">
    <property type="match status" value="1"/>
</dbReference>
<keyword evidence="9" id="KW-1185">Reference proteome</keyword>
<evidence type="ECO:0000256" key="1">
    <source>
        <dbReference type="ARBA" id="ARBA00000085"/>
    </source>
</evidence>
<feature type="transmembrane region" description="Helical" evidence="6">
    <location>
        <begin position="7"/>
        <end position="25"/>
    </location>
</feature>
<keyword evidence="5 8" id="KW-0418">Kinase</keyword>
<keyword evidence="3" id="KW-0597">Phosphoprotein</keyword>
<dbReference type="PANTHER" id="PTHR43547">
    <property type="entry name" value="TWO-COMPONENT HISTIDINE KINASE"/>
    <property type="match status" value="1"/>
</dbReference>
<dbReference type="InterPro" id="IPR003594">
    <property type="entry name" value="HATPase_dom"/>
</dbReference>
<evidence type="ECO:0000256" key="6">
    <source>
        <dbReference type="SAM" id="Phobius"/>
    </source>
</evidence>
<dbReference type="InterPro" id="IPR036890">
    <property type="entry name" value="HATPase_C_sf"/>
</dbReference>
<proteinExistence type="predicted"/>
<dbReference type="GO" id="GO:0000155">
    <property type="term" value="F:phosphorelay sensor kinase activity"/>
    <property type="evidence" value="ECO:0007669"/>
    <property type="project" value="InterPro"/>
</dbReference>
<dbReference type="Proteomes" id="UP000290407">
    <property type="component" value="Unassembled WGS sequence"/>
</dbReference>
<dbReference type="SMART" id="SM00387">
    <property type="entry name" value="HATPase_c"/>
    <property type="match status" value="1"/>
</dbReference>
<feature type="domain" description="Histidine kinase" evidence="7">
    <location>
        <begin position="82"/>
        <end position="294"/>
    </location>
</feature>
<protein>
    <recommendedName>
        <fullName evidence="2">histidine kinase</fullName>
        <ecNumber evidence="2">2.7.13.3</ecNumber>
    </recommendedName>
</protein>
<dbReference type="SUPFAM" id="SSF55874">
    <property type="entry name" value="ATPase domain of HSP90 chaperone/DNA topoisomerase II/histidine kinase"/>
    <property type="match status" value="1"/>
</dbReference>
<dbReference type="Pfam" id="PF02518">
    <property type="entry name" value="HATPase_c"/>
    <property type="match status" value="1"/>
</dbReference>
<reference evidence="8 9" key="1">
    <citation type="submission" date="2019-01" db="EMBL/GenBank/DDBJ databases">
        <title>Spirosoma flava sp. nov., a propanil-degrading bacterium isolated from herbicide-contaminated soil.</title>
        <authorList>
            <person name="Zhang L."/>
            <person name="Jiang J.-D."/>
        </authorList>
    </citation>
    <scope>NUCLEOTIDE SEQUENCE [LARGE SCALE GENOMIC DNA]</scope>
    <source>
        <strain evidence="8 9">TY50</strain>
    </source>
</reference>
<dbReference type="Pfam" id="PF00512">
    <property type="entry name" value="HisKA"/>
    <property type="match status" value="1"/>
</dbReference>
<gene>
    <name evidence="8" type="ORF">EQG79_04920</name>
</gene>
<comment type="catalytic activity">
    <reaction evidence="1">
        <text>ATP + protein L-histidine = ADP + protein N-phospho-L-histidine.</text>
        <dbReference type="EC" id="2.7.13.3"/>
    </reaction>
</comment>
<dbReference type="CDD" id="cd00082">
    <property type="entry name" value="HisKA"/>
    <property type="match status" value="1"/>
</dbReference>
<dbReference type="InterPro" id="IPR004358">
    <property type="entry name" value="Sig_transdc_His_kin-like_C"/>
</dbReference>
<keyword evidence="6" id="KW-0472">Membrane</keyword>
<dbReference type="InterPro" id="IPR005467">
    <property type="entry name" value="His_kinase_dom"/>
</dbReference>
<dbReference type="FunFam" id="3.30.565.10:FF:000006">
    <property type="entry name" value="Sensor histidine kinase WalK"/>
    <property type="match status" value="1"/>
</dbReference>
<evidence type="ECO:0000313" key="9">
    <source>
        <dbReference type="Proteomes" id="UP000290407"/>
    </source>
</evidence>
<dbReference type="RefSeq" id="WP_129600354.1">
    <property type="nucleotide sequence ID" value="NZ_SBLB01000001.1"/>
</dbReference>
<dbReference type="SUPFAM" id="SSF47384">
    <property type="entry name" value="Homodimeric domain of signal transducing histidine kinase"/>
    <property type="match status" value="1"/>
</dbReference>
<accession>A0A4Q2UQ12</accession>
<feature type="transmembrane region" description="Helical" evidence="6">
    <location>
        <begin position="45"/>
        <end position="64"/>
    </location>
</feature>
<evidence type="ECO:0000313" key="8">
    <source>
        <dbReference type="EMBL" id="RYC71486.1"/>
    </source>
</evidence>
<dbReference type="Gene3D" id="3.30.565.10">
    <property type="entry name" value="Histidine kinase-like ATPase, C-terminal domain"/>
    <property type="match status" value="1"/>
</dbReference>
<evidence type="ECO:0000256" key="4">
    <source>
        <dbReference type="ARBA" id="ARBA00022679"/>
    </source>
</evidence>
<keyword evidence="6" id="KW-1133">Transmembrane helix</keyword>
<sequence length="309" mass="35011">MPNRYSTIILVGIALLLATVTALLLYTNLLSLPVAVSHISPSFRWLAFLALALTSQAFMGYVLWRMLRLRQRSVIQTEVLHSLVHEFQTPITAIRMAADVLDSPIARNQPERSEKYIRIIREETERLQQQVETMLTLARADRNTLLLNLEPVPIQQLLRTIAERHGDYLQLSLPSSDPYLLADRLHLTNVLHNLLDNAVKYSDGHPDITLYAKMNAGSLQIAVCDRGVGISSQHIQQIFQPFYRVHDRRQPNIKGFGLGLSYVQRIVKAHNWHIDVKSELNQGSEFIIRIPTASVLSANAVSTTRKQVV</sequence>
<evidence type="ECO:0000256" key="3">
    <source>
        <dbReference type="ARBA" id="ARBA00022553"/>
    </source>
</evidence>
<evidence type="ECO:0000259" key="7">
    <source>
        <dbReference type="PROSITE" id="PS50109"/>
    </source>
</evidence>
<name>A0A4Q2UQ12_9BACT</name>
<organism evidence="8 9">
    <name type="scientific">Spirosoma sordidisoli</name>
    <dbReference type="NCBI Taxonomy" id="2502893"/>
    <lineage>
        <taxon>Bacteria</taxon>
        <taxon>Pseudomonadati</taxon>
        <taxon>Bacteroidota</taxon>
        <taxon>Cytophagia</taxon>
        <taxon>Cytophagales</taxon>
        <taxon>Cytophagaceae</taxon>
        <taxon>Spirosoma</taxon>
    </lineage>
</organism>
<dbReference type="InterPro" id="IPR036097">
    <property type="entry name" value="HisK_dim/P_sf"/>
</dbReference>
<dbReference type="AlphaFoldDB" id="A0A4Q2UQ12"/>
<evidence type="ECO:0000256" key="5">
    <source>
        <dbReference type="ARBA" id="ARBA00022777"/>
    </source>
</evidence>